<protein>
    <submittedName>
        <fullName evidence="3">Heterokaryon incompatibility domain-containing protein</fullName>
    </submittedName>
</protein>
<proteinExistence type="predicted"/>
<keyword evidence="4" id="KW-1185">Reference proteome</keyword>
<dbReference type="InterPro" id="IPR052895">
    <property type="entry name" value="HetReg/Transcr_Mod"/>
</dbReference>
<accession>A0ABQ0GGK9</accession>
<feature type="domain" description="Heterokaryon incompatibility" evidence="2">
    <location>
        <begin position="155"/>
        <end position="297"/>
    </location>
</feature>
<organism evidence="3 4">
    <name type="scientific">Madurella fahalii</name>
    <dbReference type="NCBI Taxonomy" id="1157608"/>
    <lineage>
        <taxon>Eukaryota</taxon>
        <taxon>Fungi</taxon>
        <taxon>Dikarya</taxon>
        <taxon>Ascomycota</taxon>
        <taxon>Pezizomycotina</taxon>
        <taxon>Sordariomycetes</taxon>
        <taxon>Sordariomycetidae</taxon>
        <taxon>Sordariales</taxon>
        <taxon>Sordariales incertae sedis</taxon>
        <taxon>Madurella</taxon>
    </lineage>
</organism>
<comment type="caution">
    <text evidence="3">The sequence shown here is derived from an EMBL/GenBank/DDBJ whole genome shotgun (WGS) entry which is preliminary data.</text>
</comment>
<feature type="region of interest" description="Disordered" evidence="1">
    <location>
        <begin position="79"/>
        <end position="112"/>
    </location>
</feature>
<dbReference type="PANTHER" id="PTHR24148:SF81">
    <property type="entry name" value="HETEROKARYON INCOMPATIBILITY DOMAIN-CONTAINING PROTEIN"/>
    <property type="match status" value="1"/>
</dbReference>
<evidence type="ECO:0000313" key="3">
    <source>
        <dbReference type="EMBL" id="GAB1316893.1"/>
    </source>
</evidence>
<evidence type="ECO:0000256" key="1">
    <source>
        <dbReference type="SAM" id="MobiDB-lite"/>
    </source>
</evidence>
<dbReference type="PANTHER" id="PTHR24148">
    <property type="entry name" value="ANKYRIN REPEAT DOMAIN-CONTAINING PROTEIN 39 HOMOLOG-RELATED"/>
    <property type="match status" value="1"/>
</dbReference>
<dbReference type="Proteomes" id="UP001628179">
    <property type="component" value="Unassembled WGS sequence"/>
</dbReference>
<dbReference type="RefSeq" id="XP_070918624.1">
    <property type="nucleotide sequence ID" value="XM_071062523.1"/>
</dbReference>
<evidence type="ECO:0000313" key="4">
    <source>
        <dbReference type="Proteomes" id="UP001628179"/>
    </source>
</evidence>
<dbReference type="EMBL" id="BAAFSV010000004">
    <property type="protein sequence ID" value="GAB1316893.1"/>
    <property type="molecule type" value="Genomic_DNA"/>
</dbReference>
<dbReference type="Pfam" id="PF06985">
    <property type="entry name" value="HET"/>
    <property type="match status" value="1"/>
</dbReference>
<sequence>MSRWHKPVCTAPDIMVDQVQVSCRSCGSAPNLDEINPLAYESPFPEPPPDKPRGKMDLWWPPSVPYRDIVGRLSEDAAGVGNASEEMDETVSKAPISSVRETGPTETHHAAQSTIYTTKVGKGQFRLACITATPNVDHPIHLELETYSLNNCPEYETVSYCWAGEDGDSTRQHPVYVGPYWDVMLHTRNCWELLRFVRPRRGIRMLWVDALCINQVCVEERNAQVAQMRRVYTECMQVVAYLGPDIAQVLPQGQYPRRHRLQEFGTTAASVTTTAAAKEVTALLARRYFSRLWVIQELILSPRVVMRVGDIDFWADGTATGRVWPSETRDAGVPWVAHLSNGAPLELSLCEVMHLASATTCADPRDHLFGALGLVSARPRHFEPDYSLPSQYVFIGLFAHLLVSRGLHLLAHASGISGPPSVPSWVPDWTRWETWQPLFKCPKPEQPGELHPIFQDPSIRLIEENGDTLLVPVVLPSESHYPAPARRYEALAVDRKTGGLLAQGVRLLVLRSTPKMIGELKERSQFLFEAQAGRHSVLLCSQHRLDVLVEPGIDCLYLFGYASLIAQAGFYLLREDVTLGSRSFRLVAYCDMVLFNFSYSLLSAKQWPWIPGFDTRINKGHPLQPYRVYRGPEHTSAVPGRSSCRILVRSNPVVGELYWTVYEVIENTRAWLNAMLEPPEQLLFFAKARHQDLLSIYQAALDEELIPERPMFKPSDRFRVPYAKQLRDMDVIAIRWNDVGAIFTVRYDAVDARYREHRFGGVWSETDHGCRVIGFRERNWGEQWSPETESESWFSCLSRKFSPFPKTRPDQVILMMPYYTMARIFHRSRGLKLVYLIREAARRTGETEAQLMSRSLTDADRLIRIPTGRFAETLINYCGCEGTTEEVLIL</sequence>
<dbReference type="GeneID" id="98177846"/>
<gene>
    <name evidence="3" type="ORF">MFIFM68171_07103</name>
</gene>
<dbReference type="InterPro" id="IPR010730">
    <property type="entry name" value="HET"/>
</dbReference>
<name>A0ABQ0GGK9_9PEZI</name>
<evidence type="ECO:0000259" key="2">
    <source>
        <dbReference type="Pfam" id="PF06985"/>
    </source>
</evidence>
<reference evidence="3 4" key="1">
    <citation type="submission" date="2024-09" db="EMBL/GenBank/DDBJ databases">
        <title>Itraconazole resistance in Madurella fahalii resulting from another homologue of gene encoding cytochrome P450 14-alpha sterol demethylase (CYP51).</title>
        <authorList>
            <person name="Yoshioka I."/>
            <person name="Fahal A.H."/>
            <person name="Kaneko S."/>
            <person name="Yaguchi T."/>
        </authorList>
    </citation>
    <scope>NUCLEOTIDE SEQUENCE [LARGE SCALE GENOMIC DNA]</scope>
    <source>
        <strain evidence="3 4">IFM 68171</strain>
    </source>
</reference>